<keyword evidence="5 9" id="KW-0862">Zinc</keyword>
<keyword evidence="12" id="KW-1185">Reference proteome</keyword>
<dbReference type="Pfam" id="PF01475">
    <property type="entry name" value="FUR"/>
    <property type="match status" value="1"/>
</dbReference>
<dbReference type="KEGG" id="abae:CL176_07895"/>
<keyword evidence="8" id="KW-0804">Transcription</keyword>
<dbReference type="OrthoDB" id="8659436at2"/>
<comment type="similarity">
    <text evidence="2">Belongs to the Fur family.</text>
</comment>
<evidence type="ECO:0000256" key="10">
    <source>
        <dbReference type="PIRSR" id="PIRSR602481-2"/>
    </source>
</evidence>
<keyword evidence="10" id="KW-0408">Iron</keyword>
<evidence type="ECO:0000256" key="1">
    <source>
        <dbReference type="ARBA" id="ARBA00004496"/>
    </source>
</evidence>
<evidence type="ECO:0000256" key="8">
    <source>
        <dbReference type="ARBA" id="ARBA00023163"/>
    </source>
</evidence>
<keyword evidence="3" id="KW-0963">Cytoplasm</keyword>
<comment type="subcellular location">
    <subcellularLocation>
        <location evidence="1">Cytoplasm</location>
    </subcellularLocation>
</comment>
<dbReference type="GO" id="GO:0003700">
    <property type="term" value="F:DNA-binding transcription factor activity"/>
    <property type="evidence" value="ECO:0007669"/>
    <property type="project" value="InterPro"/>
</dbReference>
<dbReference type="InterPro" id="IPR002481">
    <property type="entry name" value="FUR"/>
</dbReference>
<evidence type="ECO:0000256" key="4">
    <source>
        <dbReference type="ARBA" id="ARBA00022491"/>
    </source>
</evidence>
<dbReference type="EMBL" id="CP023434">
    <property type="protein sequence ID" value="AXY26750.1"/>
    <property type="molecule type" value="Genomic_DNA"/>
</dbReference>
<evidence type="ECO:0000256" key="7">
    <source>
        <dbReference type="ARBA" id="ARBA00023125"/>
    </source>
</evidence>
<feature type="binding site" evidence="9">
    <location>
        <position position="109"/>
    </location>
    <ligand>
        <name>Zn(2+)</name>
        <dbReference type="ChEBI" id="CHEBI:29105"/>
    </ligand>
</feature>
<feature type="binding site" evidence="9">
    <location>
        <position position="106"/>
    </location>
    <ligand>
        <name>Zn(2+)</name>
        <dbReference type="ChEBI" id="CHEBI:29105"/>
    </ligand>
</feature>
<evidence type="ECO:0000256" key="3">
    <source>
        <dbReference type="ARBA" id="ARBA00022490"/>
    </source>
</evidence>
<dbReference type="Gene3D" id="1.10.10.10">
    <property type="entry name" value="Winged helix-like DNA-binding domain superfamily/Winged helix DNA-binding domain"/>
    <property type="match status" value="1"/>
</dbReference>
<keyword evidence="7" id="KW-0238">DNA-binding</keyword>
<dbReference type="GO" id="GO:0000976">
    <property type="term" value="F:transcription cis-regulatory region binding"/>
    <property type="evidence" value="ECO:0007669"/>
    <property type="project" value="TreeGrafter"/>
</dbReference>
<proteinExistence type="inferred from homology"/>
<dbReference type="GO" id="GO:1900376">
    <property type="term" value="P:regulation of secondary metabolite biosynthetic process"/>
    <property type="evidence" value="ECO:0007669"/>
    <property type="project" value="TreeGrafter"/>
</dbReference>
<dbReference type="PANTHER" id="PTHR33202">
    <property type="entry name" value="ZINC UPTAKE REGULATION PROTEIN"/>
    <property type="match status" value="1"/>
</dbReference>
<feature type="binding site" evidence="10">
    <location>
        <position position="100"/>
    </location>
    <ligand>
        <name>Fe cation</name>
        <dbReference type="ChEBI" id="CHEBI:24875"/>
    </ligand>
</feature>
<sequence>MHTMEHKQTNEELVEQGLETLRANQFKITQKRKEILELFAQKQHYMSAQDVHEILREKYPTMSYNTTYRNLYDFVECDLLETTEYRQQQLFKIHCIGDHHHHHFICTKCGKSIPIHHCPMHLLEDELQGVQIEFHRFEVFGLCADCQ</sequence>
<dbReference type="PANTHER" id="PTHR33202:SF1">
    <property type="entry name" value="FERRIC UPTAKE REGULATION PROTEIN"/>
    <property type="match status" value="1"/>
</dbReference>
<organism evidence="11 12">
    <name type="scientific">Suicoccus acidiformans</name>
    <dbReference type="NCBI Taxonomy" id="2036206"/>
    <lineage>
        <taxon>Bacteria</taxon>
        <taxon>Bacillati</taxon>
        <taxon>Bacillota</taxon>
        <taxon>Bacilli</taxon>
        <taxon>Lactobacillales</taxon>
        <taxon>Aerococcaceae</taxon>
        <taxon>Suicoccus</taxon>
    </lineage>
</organism>
<dbReference type="InterPro" id="IPR036388">
    <property type="entry name" value="WH-like_DNA-bd_sf"/>
</dbReference>
<gene>
    <name evidence="11" type="ORF">CL176_07895</name>
</gene>
<keyword evidence="4" id="KW-0678">Repressor</keyword>
<feature type="binding site" evidence="9">
    <location>
        <position position="146"/>
    </location>
    <ligand>
        <name>Zn(2+)</name>
        <dbReference type="ChEBI" id="CHEBI:29105"/>
    </ligand>
</feature>
<dbReference type="Proteomes" id="UP000263232">
    <property type="component" value="Chromosome"/>
</dbReference>
<evidence type="ECO:0000256" key="9">
    <source>
        <dbReference type="PIRSR" id="PIRSR602481-1"/>
    </source>
</evidence>
<keyword evidence="9" id="KW-0479">Metal-binding</keyword>
<dbReference type="GO" id="GO:0045892">
    <property type="term" value="P:negative regulation of DNA-templated transcription"/>
    <property type="evidence" value="ECO:0007669"/>
    <property type="project" value="TreeGrafter"/>
</dbReference>
<dbReference type="AlphaFoldDB" id="A0A347WNU3"/>
<name>A0A347WNU3_9LACT</name>
<keyword evidence="6" id="KW-0805">Transcription regulation</keyword>
<dbReference type="InterPro" id="IPR036390">
    <property type="entry name" value="WH_DNA-bd_sf"/>
</dbReference>
<comment type="cofactor">
    <cofactor evidence="10">
        <name>Mn(2+)</name>
        <dbReference type="ChEBI" id="CHEBI:29035"/>
    </cofactor>
    <cofactor evidence="10">
        <name>Fe(2+)</name>
        <dbReference type="ChEBI" id="CHEBI:29033"/>
    </cofactor>
    <text evidence="10">Binds 1 Mn(2+) or Fe(2+) ion per subunit.</text>
</comment>
<dbReference type="InterPro" id="IPR043135">
    <property type="entry name" value="Fur_C"/>
</dbReference>
<evidence type="ECO:0000313" key="11">
    <source>
        <dbReference type="EMBL" id="AXY26750.1"/>
    </source>
</evidence>
<dbReference type="RefSeq" id="WP_118991601.1">
    <property type="nucleotide sequence ID" value="NZ_CP023434.1"/>
</dbReference>
<feature type="binding site" evidence="10">
    <location>
        <position position="135"/>
    </location>
    <ligand>
        <name>Fe cation</name>
        <dbReference type="ChEBI" id="CHEBI:24875"/>
    </ligand>
</feature>
<dbReference type="SUPFAM" id="SSF46785">
    <property type="entry name" value="Winged helix' DNA-binding domain"/>
    <property type="match status" value="1"/>
</dbReference>
<dbReference type="GO" id="GO:0008270">
    <property type="term" value="F:zinc ion binding"/>
    <property type="evidence" value="ECO:0007669"/>
    <property type="project" value="TreeGrafter"/>
</dbReference>
<evidence type="ECO:0000256" key="6">
    <source>
        <dbReference type="ARBA" id="ARBA00023015"/>
    </source>
</evidence>
<dbReference type="GO" id="GO:0005737">
    <property type="term" value="C:cytoplasm"/>
    <property type="evidence" value="ECO:0007669"/>
    <property type="project" value="UniProtKB-SubCell"/>
</dbReference>
<feature type="binding site" evidence="9">
    <location>
        <position position="143"/>
    </location>
    <ligand>
        <name>Zn(2+)</name>
        <dbReference type="ChEBI" id="CHEBI:29105"/>
    </ligand>
</feature>
<protein>
    <submittedName>
        <fullName evidence="11">Transcriptional repressor</fullName>
    </submittedName>
</protein>
<evidence type="ECO:0000256" key="2">
    <source>
        <dbReference type="ARBA" id="ARBA00007957"/>
    </source>
</evidence>
<accession>A0A347WNU3</accession>
<dbReference type="CDD" id="cd07153">
    <property type="entry name" value="Fur_like"/>
    <property type="match status" value="1"/>
</dbReference>
<comment type="cofactor">
    <cofactor evidence="9">
        <name>Zn(2+)</name>
        <dbReference type="ChEBI" id="CHEBI:29105"/>
    </cofactor>
    <text evidence="9">Binds 1 zinc ion per subunit.</text>
</comment>
<dbReference type="Gene3D" id="3.30.1490.190">
    <property type="match status" value="1"/>
</dbReference>
<evidence type="ECO:0000256" key="5">
    <source>
        <dbReference type="ARBA" id="ARBA00022833"/>
    </source>
</evidence>
<evidence type="ECO:0000313" key="12">
    <source>
        <dbReference type="Proteomes" id="UP000263232"/>
    </source>
</evidence>
<reference evidence="11 12" key="1">
    <citation type="submission" date="2017-09" db="EMBL/GenBank/DDBJ databases">
        <title>Complete genome sequence of Oxytococcus suis strain ZY16052.</title>
        <authorList>
            <person name="Li F."/>
        </authorList>
    </citation>
    <scope>NUCLEOTIDE SEQUENCE [LARGE SCALE GENOMIC DNA]</scope>
    <source>
        <strain evidence="11 12">ZY16052</strain>
    </source>
</reference>